<proteinExistence type="predicted"/>
<organism evidence="2">
    <name type="scientific">viral metagenome</name>
    <dbReference type="NCBI Taxonomy" id="1070528"/>
    <lineage>
        <taxon>unclassified sequences</taxon>
        <taxon>metagenomes</taxon>
        <taxon>organismal metagenomes</taxon>
    </lineage>
</organism>
<evidence type="ECO:0000256" key="1">
    <source>
        <dbReference type="SAM" id="MobiDB-lite"/>
    </source>
</evidence>
<protein>
    <submittedName>
        <fullName evidence="2">Uncharacterized protein</fullName>
    </submittedName>
</protein>
<feature type="region of interest" description="Disordered" evidence="1">
    <location>
        <begin position="45"/>
        <end position="87"/>
    </location>
</feature>
<name>A0A6C0F2J5_9ZZZZ</name>
<dbReference type="AlphaFoldDB" id="A0A6C0F2J5"/>
<accession>A0A6C0F2J5</accession>
<feature type="compositionally biased region" description="Basic residues" evidence="1">
    <location>
        <begin position="77"/>
        <end position="87"/>
    </location>
</feature>
<sequence>MVFVLSSYDTHSAGANGAAIIGVYSSMDEAKTKIEALGRRLDHAKSDSGLGNIEGDNGKGDEEGEIHYHVKDVQQGGRRRKTRRSRK</sequence>
<feature type="compositionally biased region" description="Basic and acidic residues" evidence="1">
    <location>
        <begin position="56"/>
        <end position="72"/>
    </location>
</feature>
<reference evidence="2" key="1">
    <citation type="journal article" date="2020" name="Nature">
        <title>Giant virus diversity and host interactions through global metagenomics.</title>
        <authorList>
            <person name="Schulz F."/>
            <person name="Roux S."/>
            <person name="Paez-Espino D."/>
            <person name="Jungbluth S."/>
            <person name="Walsh D.A."/>
            <person name="Denef V.J."/>
            <person name="McMahon K.D."/>
            <person name="Konstantinidis K.T."/>
            <person name="Eloe-Fadrosh E.A."/>
            <person name="Kyrpides N.C."/>
            <person name="Woyke T."/>
        </authorList>
    </citation>
    <scope>NUCLEOTIDE SEQUENCE</scope>
    <source>
        <strain evidence="2">GVMAG-M-3300009180-45</strain>
    </source>
</reference>
<dbReference type="EMBL" id="MN739022">
    <property type="protein sequence ID" value="QHT35514.1"/>
    <property type="molecule type" value="Genomic_DNA"/>
</dbReference>
<evidence type="ECO:0000313" key="2">
    <source>
        <dbReference type="EMBL" id="QHT35514.1"/>
    </source>
</evidence>